<comment type="subcellular location">
    <subcellularLocation>
        <location evidence="4">Bacterial flagellum basal body</location>
    </subcellularLocation>
</comment>
<dbReference type="InterPro" id="IPR009926">
    <property type="entry name" value="T3SS_YcgR_PilZN"/>
</dbReference>
<dbReference type="InterPro" id="IPR012349">
    <property type="entry name" value="Split_barrel_FMN-bd"/>
</dbReference>
<evidence type="ECO:0000313" key="8">
    <source>
        <dbReference type="Proteomes" id="UP000030512"/>
    </source>
</evidence>
<dbReference type="KEGG" id="mdn:JT25_006780"/>
<keyword evidence="8" id="KW-1185">Reference proteome</keyword>
<dbReference type="HAMAP" id="MF_01457">
    <property type="entry name" value="YcgR"/>
    <property type="match status" value="1"/>
</dbReference>
<comment type="function">
    <text evidence="4">Acts as a flagellar brake, regulating swimming and swarming in a bis-(3'-5') cyclic diguanylic acid (c-di-GMP)-dependent manner. Binds 1 c-di-GMP dimer per subunit. Increasing levels of c-di-GMP lead to decreased motility.</text>
</comment>
<dbReference type="AlphaFoldDB" id="A0A126T293"/>
<dbReference type="Gene3D" id="2.30.110.10">
    <property type="entry name" value="Electron Transport, Fmn-binding Protein, Chain A"/>
    <property type="match status" value="1"/>
</dbReference>
<comment type="similarity">
    <text evidence="4">Belongs to the YcgR family.</text>
</comment>
<sequence length="249" mass="28285">MQKESDYLVRSAKLIFGHLSDLIKKKCIISAHFGEHNQSFLTTIIDLDQKANLITLDVAPTELLNKQLLSSAKVLFRTEYEGIKVSFRGKAIKKSQSDGHPVFAMPIPDAIFWMQRRQYYRVKIPLSHKNSTCELSLAIENEEGEADTQTKVFSMSDISISGFSFLNPDTKIADFLLPDTVINECALYLHDGSRAHVGFVIKSVTNVRANATTYQHRIGCKFTHMPPVFENNVQRYMQEIELQQKNLSV</sequence>
<dbReference type="RefSeq" id="WP_036274801.1">
    <property type="nucleotide sequence ID" value="NZ_CP014476.1"/>
</dbReference>
<evidence type="ECO:0000256" key="3">
    <source>
        <dbReference type="ARBA" id="ARBA00023143"/>
    </source>
</evidence>
<dbReference type="GO" id="GO:0035438">
    <property type="term" value="F:cyclic-di-GMP binding"/>
    <property type="evidence" value="ECO:0007669"/>
    <property type="project" value="UniProtKB-UniRule"/>
</dbReference>
<evidence type="ECO:0000256" key="2">
    <source>
        <dbReference type="ARBA" id="ARBA00022741"/>
    </source>
</evidence>
<evidence type="ECO:0000313" key="7">
    <source>
        <dbReference type="EMBL" id="AMK76198.1"/>
    </source>
</evidence>
<dbReference type="Proteomes" id="UP000030512">
    <property type="component" value="Chromosome"/>
</dbReference>
<gene>
    <name evidence="4" type="primary">ycgR</name>
    <name evidence="7" type="ORF">JT25_006780</name>
</gene>
<dbReference type="GO" id="GO:0071973">
    <property type="term" value="P:bacterial-type flagellum-dependent cell motility"/>
    <property type="evidence" value="ECO:0007669"/>
    <property type="project" value="UniProtKB-UniRule"/>
</dbReference>
<keyword evidence="1 4" id="KW-0973">c-di-GMP</keyword>
<dbReference type="Pfam" id="PF07238">
    <property type="entry name" value="PilZ"/>
    <property type="match status" value="1"/>
</dbReference>
<dbReference type="GO" id="GO:0009425">
    <property type="term" value="C:bacterial-type flagellum basal body"/>
    <property type="evidence" value="ECO:0007669"/>
    <property type="project" value="UniProtKB-SubCell"/>
</dbReference>
<accession>A0A126T293</accession>
<dbReference type="OrthoDB" id="5572581at2"/>
<feature type="domain" description="Type III secretion system flagellar brake protein YcgR PilZN" evidence="6">
    <location>
        <begin position="7"/>
        <end position="111"/>
    </location>
</feature>
<reference evidence="7 8" key="1">
    <citation type="journal article" date="2015" name="Environ. Microbiol.">
        <title>Methane oxidation coupled to nitrate reduction under hypoxia by the Gammaproteobacterium Methylomonas denitrificans, sp. nov. type strain FJG1.</title>
        <authorList>
            <person name="Kits K.D."/>
            <person name="Klotz M.G."/>
            <person name="Stein L.Y."/>
        </authorList>
    </citation>
    <scope>NUCLEOTIDE SEQUENCE [LARGE SCALE GENOMIC DNA]</scope>
    <source>
        <strain evidence="7 8">FJG1</strain>
    </source>
</reference>
<dbReference type="Pfam" id="PF07317">
    <property type="entry name" value="PilZN"/>
    <property type="match status" value="1"/>
</dbReference>
<evidence type="ECO:0000256" key="4">
    <source>
        <dbReference type="HAMAP-Rule" id="MF_01457"/>
    </source>
</evidence>
<dbReference type="InterPro" id="IPR023787">
    <property type="entry name" value="T3SS_YcgR"/>
</dbReference>
<evidence type="ECO:0000259" key="6">
    <source>
        <dbReference type="Pfam" id="PF07317"/>
    </source>
</evidence>
<dbReference type="Gene3D" id="2.40.10.220">
    <property type="entry name" value="predicted glycosyltransferase like domains"/>
    <property type="match status" value="1"/>
</dbReference>
<dbReference type="InterPro" id="IPR009875">
    <property type="entry name" value="PilZ_domain"/>
</dbReference>
<comment type="subunit">
    <text evidence="4">Monomer. Interacts with the flagellar basal bodies.</text>
</comment>
<feature type="domain" description="PilZ" evidence="5">
    <location>
        <begin position="115"/>
        <end position="238"/>
    </location>
</feature>
<protein>
    <recommendedName>
        <fullName evidence="4">Flagellar brake protein YcgR</fullName>
    </recommendedName>
    <alternativeName>
        <fullName evidence="4">Cyclic di-GMP binding protein YcgR</fullName>
    </alternativeName>
</protein>
<dbReference type="EMBL" id="CP014476">
    <property type="protein sequence ID" value="AMK76198.1"/>
    <property type="molecule type" value="Genomic_DNA"/>
</dbReference>
<evidence type="ECO:0000259" key="5">
    <source>
        <dbReference type="Pfam" id="PF07238"/>
    </source>
</evidence>
<organism evidence="7 8">
    <name type="scientific">Methylomonas denitrificans</name>
    <dbReference type="NCBI Taxonomy" id="1538553"/>
    <lineage>
        <taxon>Bacteria</taxon>
        <taxon>Pseudomonadati</taxon>
        <taxon>Pseudomonadota</taxon>
        <taxon>Gammaproteobacteria</taxon>
        <taxon>Methylococcales</taxon>
        <taxon>Methylococcaceae</taxon>
        <taxon>Methylomonas</taxon>
    </lineage>
</organism>
<keyword evidence="2 4" id="KW-0547">Nucleotide-binding</keyword>
<proteinExistence type="inferred from homology"/>
<name>A0A126T293_9GAMM</name>
<keyword evidence="3 4" id="KW-0975">Bacterial flagellum</keyword>
<dbReference type="GO" id="GO:0071945">
    <property type="term" value="P:regulation of bacterial-type flagellum-dependent cell motility by regulation of motor speed"/>
    <property type="evidence" value="ECO:0007669"/>
    <property type="project" value="UniProtKB-UniRule"/>
</dbReference>
<evidence type="ECO:0000256" key="1">
    <source>
        <dbReference type="ARBA" id="ARBA00022636"/>
    </source>
</evidence>
<dbReference type="STRING" id="1538553.JT25_006780"/>